<gene>
    <name evidence="4" type="ORF">SAG0136_09430</name>
</gene>
<dbReference type="AlphaFoldDB" id="V6Z565"/>
<evidence type="ECO:0000313" key="5">
    <source>
        <dbReference type="Proteomes" id="UP000018482"/>
    </source>
</evidence>
<dbReference type="Proteomes" id="UP000018482">
    <property type="component" value="Unassembled WGS sequence"/>
</dbReference>
<keyword evidence="2" id="KW-0812">Transmembrane</keyword>
<evidence type="ECO:0000256" key="1">
    <source>
        <dbReference type="ARBA" id="ARBA00009067"/>
    </source>
</evidence>
<feature type="transmembrane region" description="Helical" evidence="2">
    <location>
        <begin position="203"/>
        <end position="224"/>
    </location>
</feature>
<dbReference type="eggNOG" id="COG1266">
    <property type="taxonomic scope" value="Bacteria"/>
</dbReference>
<comment type="similarity">
    <text evidence="1">Belongs to the UPF0177 family.</text>
</comment>
<dbReference type="InterPro" id="IPR003675">
    <property type="entry name" value="Rce1/LyrA-like_dom"/>
</dbReference>
<feature type="transmembrane region" description="Helical" evidence="2">
    <location>
        <begin position="171"/>
        <end position="196"/>
    </location>
</feature>
<feature type="transmembrane region" description="Helical" evidence="2">
    <location>
        <begin position="111"/>
        <end position="133"/>
    </location>
</feature>
<feature type="transmembrane region" description="Helical" evidence="2">
    <location>
        <begin position="33"/>
        <end position="55"/>
    </location>
</feature>
<protein>
    <submittedName>
        <fullName evidence="4">CAAX amino terminal protease</fullName>
    </submittedName>
</protein>
<dbReference type="GO" id="GO:0004175">
    <property type="term" value="F:endopeptidase activity"/>
    <property type="evidence" value="ECO:0007669"/>
    <property type="project" value="UniProtKB-ARBA"/>
</dbReference>
<dbReference type="PANTHER" id="PTHR39430:SF1">
    <property type="entry name" value="PROTEASE"/>
    <property type="match status" value="1"/>
</dbReference>
<keyword evidence="4" id="KW-0378">Hydrolase</keyword>
<reference evidence="4 5" key="1">
    <citation type="submission" date="2013-05" db="EMBL/GenBank/DDBJ databases">
        <authorList>
            <person name="Richards V.P."/>
            <person name="Durkin S.A.S."/>
            <person name="Kim M."/>
            <person name="Pavinski Bitar P.D."/>
            <person name="Stanhope M.J."/>
            <person name="Town C.D."/>
            <person name="Venter J.C."/>
        </authorList>
    </citation>
    <scope>NUCLEOTIDE SEQUENCE [LARGE SCALE GENOMIC DNA]</scope>
    <source>
        <strain evidence="4 5">LMG 14747</strain>
    </source>
</reference>
<organism evidence="4 5">
    <name type="scientific">Streptococcus agalactiae LMG 14747</name>
    <dbReference type="NCBI Taxonomy" id="1154860"/>
    <lineage>
        <taxon>Bacteria</taxon>
        <taxon>Bacillati</taxon>
        <taxon>Bacillota</taxon>
        <taxon>Bacilli</taxon>
        <taxon>Lactobacillales</taxon>
        <taxon>Streptococcaceae</taxon>
        <taxon>Streptococcus</taxon>
    </lineage>
</organism>
<dbReference type="EMBL" id="ANQC01000126">
    <property type="protein sequence ID" value="ESV55411.1"/>
    <property type="molecule type" value="Genomic_DNA"/>
</dbReference>
<feature type="transmembrane region" description="Helical" evidence="2">
    <location>
        <begin position="281"/>
        <end position="300"/>
    </location>
</feature>
<feature type="domain" description="CAAX prenyl protease 2/Lysostaphin resistance protein A-like" evidence="3">
    <location>
        <begin position="148"/>
        <end position="241"/>
    </location>
</feature>
<evidence type="ECO:0000256" key="2">
    <source>
        <dbReference type="SAM" id="Phobius"/>
    </source>
</evidence>
<comment type="caution">
    <text evidence="4">The sequence shown here is derived from an EMBL/GenBank/DDBJ whole genome shotgun (WGS) entry which is preliminary data.</text>
</comment>
<sequence>MKKMLSNPKQFERYHRWPTWLLVLLGGGMVEGFFFLGTLIFGIIVGIIFWGFLLVSGQLQNAELYKFVYSLHVELLAFASIAMLLLAWVKWVEKRSILTLGFYKEKWFKELLLGFGLGTIQFSLSLLLVCLLGGSHFQSVDFSATTLLFVISIIPFWLIQGGTEELLTRGWLLPLINSRLGISAAVGLSSLLFGLIHLGNDHVTFLSILDIVLSGITMALYMLYRDNLWSVVGLHGAWNFVQGNIYGIEVSGKKTGPSIFHFVNNPNAPDWLSGGYFGTEGSLITCLVEVCFMLGILYLIKRQQRQTGSV</sequence>
<accession>V6Z565</accession>
<keyword evidence="2" id="KW-1133">Transmembrane helix</keyword>
<dbReference type="Pfam" id="PF02517">
    <property type="entry name" value="Rce1-like"/>
    <property type="match status" value="1"/>
</dbReference>
<feature type="transmembrane region" description="Helical" evidence="2">
    <location>
        <begin position="140"/>
        <end position="159"/>
    </location>
</feature>
<feature type="transmembrane region" description="Helical" evidence="2">
    <location>
        <begin position="67"/>
        <end position="91"/>
    </location>
</feature>
<dbReference type="PANTHER" id="PTHR39430">
    <property type="entry name" value="MEMBRANE-ASSOCIATED PROTEASE-RELATED"/>
    <property type="match status" value="1"/>
</dbReference>
<dbReference type="GO" id="GO:0080120">
    <property type="term" value="P:CAAX-box protein maturation"/>
    <property type="evidence" value="ECO:0007669"/>
    <property type="project" value="UniProtKB-ARBA"/>
</dbReference>
<keyword evidence="4" id="KW-0645">Protease</keyword>
<name>V6Z565_STRAG</name>
<dbReference type="GO" id="GO:0006508">
    <property type="term" value="P:proteolysis"/>
    <property type="evidence" value="ECO:0007669"/>
    <property type="project" value="UniProtKB-KW"/>
</dbReference>
<evidence type="ECO:0000259" key="3">
    <source>
        <dbReference type="Pfam" id="PF02517"/>
    </source>
</evidence>
<evidence type="ECO:0000313" key="4">
    <source>
        <dbReference type="EMBL" id="ESV55411.1"/>
    </source>
</evidence>
<proteinExistence type="inferred from homology"/>
<keyword evidence="2" id="KW-0472">Membrane</keyword>